<proteinExistence type="predicted"/>
<evidence type="ECO:0000313" key="1">
    <source>
        <dbReference type="EMBL" id="MFM2485256.1"/>
    </source>
</evidence>
<dbReference type="Proteomes" id="UP001629953">
    <property type="component" value="Unassembled WGS sequence"/>
</dbReference>
<dbReference type="SUPFAM" id="SSF69279">
    <property type="entry name" value="Phage tail proteins"/>
    <property type="match status" value="1"/>
</dbReference>
<organism evidence="1 2">
    <name type="scientific">Celerinatantimonas yamalensis</name>
    <dbReference type="NCBI Taxonomy" id="559956"/>
    <lineage>
        <taxon>Bacteria</taxon>
        <taxon>Pseudomonadati</taxon>
        <taxon>Pseudomonadota</taxon>
        <taxon>Gammaproteobacteria</taxon>
        <taxon>Celerinatantimonadaceae</taxon>
        <taxon>Celerinatantimonas</taxon>
    </lineage>
</organism>
<sequence length="97" mass="10835">MLFKLTGKNADLMMDRLQSWHLKDGNGTEGDSLSLTIGSSDIDGIPPKGEQYTVYLDDIKRDVFQITQCTATTQPRTVQLVLTVAPFLADQSEFLKR</sequence>
<accession>A0ABW9G960</accession>
<evidence type="ECO:0000313" key="2">
    <source>
        <dbReference type="Proteomes" id="UP001629953"/>
    </source>
</evidence>
<comment type="caution">
    <text evidence="1">The sequence shown here is derived from an EMBL/GenBank/DDBJ whole genome shotgun (WGS) entry which is preliminary data.</text>
</comment>
<keyword evidence="2" id="KW-1185">Reference proteome</keyword>
<dbReference type="EMBL" id="JBEQCT010000003">
    <property type="protein sequence ID" value="MFM2485256.1"/>
    <property type="molecule type" value="Genomic_DNA"/>
</dbReference>
<gene>
    <name evidence="1" type="ORF">ABUE30_09305</name>
</gene>
<reference evidence="1 2" key="1">
    <citation type="journal article" date="2013" name="Int. J. Syst. Evol. Microbiol.">
        <title>Celerinatantimonas yamalensis sp. nov., a cold-adapted diazotrophic bacterium from a cold permafrost brine.</title>
        <authorList>
            <person name="Shcherbakova V."/>
            <person name="Chuvilskaya N."/>
            <person name="Rivkina E."/>
            <person name="Demidov N."/>
            <person name="Uchaeva V."/>
            <person name="Suetin S."/>
            <person name="Suzina N."/>
            <person name="Gilichinsky D."/>
        </authorList>
    </citation>
    <scope>NUCLEOTIDE SEQUENCE [LARGE SCALE GENOMIC DNA]</scope>
    <source>
        <strain evidence="1 2">C7</strain>
    </source>
</reference>
<name>A0ABW9G960_9GAMM</name>
<dbReference type="RefSeq" id="WP_408623467.1">
    <property type="nucleotide sequence ID" value="NZ_JBEQCT010000003.1"/>
</dbReference>
<protein>
    <submittedName>
        <fullName evidence="1">Uncharacterized protein</fullName>
    </submittedName>
</protein>